<organism evidence="1 2">
    <name type="scientific">Lactococcus ileimucosae</name>
    <dbReference type="NCBI Taxonomy" id="2941329"/>
    <lineage>
        <taxon>Bacteria</taxon>
        <taxon>Bacillati</taxon>
        <taxon>Bacillota</taxon>
        <taxon>Bacilli</taxon>
        <taxon>Lactobacillales</taxon>
        <taxon>Streptococcaceae</taxon>
        <taxon>Lactococcus</taxon>
    </lineage>
</organism>
<sequence length="107" mass="12508">MDFDEFKQYVEENSGAKSIFFSKMTAYMRRMVESEDSNVYLTESQIEAEVKKNWNASLQNMYNKVKGQVKVKKTDAPAVKVEKWIAQMSELEVLDNFTESIDNLEFD</sequence>
<evidence type="ECO:0000313" key="2">
    <source>
        <dbReference type="Proteomes" id="UP001565283"/>
    </source>
</evidence>
<dbReference type="EMBL" id="JBCLSH010000008">
    <property type="protein sequence ID" value="MEY8443317.1"/>
    <property type="molecule type" value="Genomic_DNA"/>
</dbReference>
<accession>A0ABV4D4U4</accession>
<gene>
    <name evidence="1" type="ORF">AALA52_03535</name>
</gene>
<dbReference type="RefSeq" id="WP_369948033.1">
    <property type="nucleotide sequence ID" value="NZ_JBCLSH010000008.1"/>
</dbReference>
<comment type="caution">
    <text evidence="1">The sequence shown here is derived from an EMBL/GenBank/DDBJ whole genome shotgun (WGS) entry which is preliminary data.</text>
</comment>
<proteinExistence type="predicted"/>
<reference evidence="1 2" key="1">
    <citation type="submission" date="2024-03" db="EMBL/GenBank/DDBJ databases">
        <title>Mouse gut bacterial collection (mGBC) of GemPharmatech.</title>
        <authorList>
            <person name="He Y."/>
            <person name="Dong L."/>
            <person name="Wu D."/>
            <person name="Gao X."/>
            <person name="Lin Z."/>
        </authorList>
    </citation>
    <scope>NUCLEOTIDE SEQUENCE [LARGE SCALE GENOMIC DNA]</scope>
    <source>
        <strain evidence="1 2">61-15</strain>
    </source>
</reference>
<name>A0ABV4D4U4_9LACT</name>
<protein>
    <submittedName>
        <fullName evidence="1">Uncharacterized protein</fullName>
    </submittedName>
</protein>
<dbReference type="Proteomes" id="UP001565283">
    <property type="component" value="Unassembled WGS sequence"/>
</dbReference>
<keyword evidence="2" id="KW-1185">Reference proteome</keyword>
<evidence type="ECO:0000313" key="1">
    <source>
        <dbReference type="EMBL" id="MEY8443317.1"/>
    </source>
</evidence>